<keyword evidence="8" id="KW-1185">Reference proteome</keyword>
<dbReference type="OrthoDB" id="9769319at2"/>
<evidence type="ECO:0000256" key="5">
    <source>
        <dbReference type="ARBA" id="ARBA00022764"/>
    </source>
</evidence>
<protein>
    <recommendedName>
        <fullName evidence="6">Putrescine-binding periplasmic protein</fullName>
    </recommendedName>
</protein>
<evidence type="ECO:0000256" key="3">
    <source>
        <dbReference type="ARBA" id="ARBA00022448"/>
    </source>
</evidence>
<dbReference type="GO" id="GO:0015846">
    <property type="term" value="P:polyamine transport"/>
    <property type="evidence" value="ECO:0007669"/>
    <property type="project" value="InterPro"/>
</dbReference>
<evidence type="ECO:0000256" key="4">
    <source>
        <dbReference type="ARBA" id="ARBA00022729"/>
    </source>
</evidence>
<dbReference type="InterPro" id="IPR006059">
    <property type="entry name" value="SBP"/>
</dbReference>
<sequence>MQGMQIDRCIFKKWYKIYFVIFIMGLSSLNSVNANEKRLFIYNWSDYISPKVLENFEKKTGISVVYDTYDSSEELESYIMTMPPKYDLVVPSSTVLAKGIDAHLYQPLDKTKLPDFYNNLDPNILELIANDDPDNQFALPYMWISTGIGYNSDKIEDILKRNLPKNPWDLVFDVNSARKLAQCGIAWSESPSEMVSLALNYLGLDPNSAVPEDYVEAANLLRTISPYVKYIDSAKLIEDLSTGKVCVVIGWSGDIYQAIDKAQKNDDGINIEYKIPTKGAFASFDVFAMTSTAENVEEAYTFLNYLLDPQVIAEISDYVFYANANVPAKKYMNKELVSDNNIYPPQSVLETLYTLELKSPRIERAIQRVWRDLLDSKIKMGLVNDFS</sequence>
<comment type="function">
    <text evidence="6">Required for the activity of the bacterial periplasmic transport system of putrescine.</text>
</comment>
<dbReference type="GO" id="GO:0042597">
    <property type="term" value="C:periplasmic space"/>
    <property type="evidence" value="ECO:0007669"/>
    <property type="project" value="UniProtKB-SubCell"/>
</dbReference>
<evidence type="ECO:0000256" key="6">
    <source>
        <dbReference type="PIRNR" id="PIRNR019574"/>
    </source>
</evidence>
<evidence type="ECO:0000256" key="2">
    <source>
        <dbReference type="ARBA" id="ARBA00007173"/>
    </source>
</evidence>
<dbReference type="SUPFAM" id="SSF53850">
    <property type="entry name" value="Periplasmic binding protein-like II"/>
    <property type="match status" value="1"/>
</dbReference>
<dbReference type="RefSeq" id="WP_093317008.1">
    <property type="nucleotide sequence ID" value="NZ_FOHV01000002.1"/>
</dbReference>
<dbReference type="AlphaFoldDB" id="A0A1H9YMW0"/>
<dbReference type="PRINTS" id="PR00909">
    <property type="entry name" value="SPERMDNBNDNG"/>
</dbReference>
<proteinExistence type="inferred from homology"/>
<keyword evidence="5 6" id="KW-0574">Periplasm</keyword>
<name>A0A1H9YMW0_9GAMM</name>
<dbReference type="GO" id="GO:0019808">
    <property type="term" value="F:polyamine binding"/>
    <property type="evidence" value="ECO:0007669"/>
    <property type="project" value="InterPro"/>
</dbReference>
<reference evidence="8" key="1">
    <citation type="submission" date="2016-10" db="EMBL/GenBank/DDBJ databases">
        <authorList>
            <person name="Varghese N."/>
            <person name="Submissions S."/>
        </authorList>
    </citation>
    <scope>NUCLEOTIDE SEQUENCE [LARGE SCALE GENOMIC DNA]</scope>
    <source>
        <strain evidence="8">DSM 18579</strain>
    </source>
</reference>
<dbReference type="STRING" id="1123402.SAMN02583745_00261"/>
<dbReference type="Pfam" id="PF13416">
    <property type="entry name" value="SBP_bac_8"/>
    <property type="match status" value="1"/>
</dbReference>
<dbReference type="PANTHER" id="PTHR30222">
    <property type="entry name" value="SPERMIDINE/PUTRESCINE-BINDING PERIPLASMIC PROTEIN"/>
    <property type="match status" value="1"/>
</dbReference>
<organism evidence="7 8">
    <name type="scientific">Thorsellia anophelis DSM 18579</name>
    <dbReference type="NCBI Taxonomy" id="1123402"/>
    <lineage>
        <taxon>Bacteria</taxon>
        <taxon>Pseudomonadati</taxon>
        <taxon>Pseudomonadota</taxon>
        <taxon>Gammaproteobacteria</taxon>
        <taxon>Enterobacterales</taxon>
        <taxon>Thorselliaceae</taxon>
        <taxon>Thorsellia</taxon>
    </lineage>
</organism>
<dbReference type="PIRSF" id="PIRSF019574">
    <property type="entry name" value="Periplasmic_polyamine_BP"/>
    <property type="match status" value="1"/>
</dbReference>
<dbReference type="InterPro" id="IPR001188">
    <property type="entry name" value="Sperm_putr-bd"/>
</dbReference>
<dbReference type="GO" id="GO:0030313">
    <property type="term" value="C:cell envelope"/>
    <property type="evidence" value="ECO:0007669"/>
    <property type="project" value="UniProtKB-ARBA"/>
</dbReference>
<keyword evidence="3 6" id="KW-0813">Transport</keyword>
<dbReference type="PANTHER" id="PTHR30222:SF12">
    <property type="entry name" value="NORSPERMIDINE SENSOR"/>
    <property type="match status" value="1"/>
</dbReference>
<gene>
    <name evidence="7" type="ORF">SAMN02583745_00261</name>
</gene>
<comment type="similarity">
    <text evidence="2 6">Belongs to the bacterial solute-binding protein PotD/PotF family.</text>
</comment>
<dbReference type="Gene3D" id="3.40.190.10">
    <property type="entry name" value="Periplasmic binding protein-like II"/>
    <property type="match status" value="2"/>
</dbReference>
<evidence type="ECO:0000256" key="1">
    <source>
        <dbReference type="ARBA" id="ARBA00004418"/>
    </source>
</evidence>
<dbReference type="EMBL" id="FOHV01000002">
    <property type="protein sequence ID" value="SES70385.1"/>
    <property type="molecule type" value="Genomic_DNA"/>
</dbReference>
<evidence type="ECO:0000313" key="7">
    <source>
        <dbReference type="EMBL" id="SES70385.1"/>
    </source>
</evidence>
<accession>A0A1H9YMW0</accession>
<comment type="subcellular location">
    <subcellularLocation>
        <location evidence="1 6">Periplasm</location>
    </subcellularLocation>
</comment>
<keyword evidence="4" id="KW-0732">Signal</keyword>
<dbReference type="Proteomes" id="UP000242642">
    <property type="component" value="Unassembled WGS sequence"/>
</dbReference>
<evidence type="ECO:0000313" key="8">
    <source>
        <dbReference type="Proteomes" id="UP000242642"/>
    </source>
</evidence>